<evidence type="ECO:0000256" key="2">
    <source>
        <dbReference type="SAM" id="MobiDB-lite"/>
    </source>
</evidence>
<feature type="compositionally biased region" description="Basic and acidic residues" evidence="2">
    <location>
        <begin position="143"/>
        <end position="155"/>
    </location>
</feature>
<evidence type="ECO:0000313" key="3">
    <source>
        <dbReference type="EMBL" id="GKT36896.1"/>
    </source>
</evidence>
<feature type="compositionally biased region" description="Polar residues" evidence="2">
    <location>
        <begin position="747"/>
        <end position="760"/>
    </location>
</feature>
<dbReference type="Proteomes" id="UP001057375">
    <property type="component" value="Unassembled WGS sequence"/>
</dbReference>
<feature type="coiled-coil region" evidence="1">
    <location>
        <begin position="418"/>
        <end position="507"/>
    </location>
</feature>
<keyword evidence="4" id="KW-1185">Reference proteome</keyword>
<feature type="region of interest" description="Disordered" evidence="2">
    <location>
        <begin position="732"/>
        <end position="798"/>
    </location>
</feature>
<feature type="coiled-coil region" evidence="1">
    <location>
        <begin position="534"/>
        <end position="568"/>
    </location>
</feature>
<feature type="compositionally biased region" description="Low complexity" evidence="2">
    <location>
        <begin position="761"/>
        <end position="786"/>
    </location>
</feature>
<evidence type="ECO:0000256" key="1">
    <source>
        <dbReference type="SAM" id="Coils"/>
    </source>
</evidence>
<sequence>RSKSHSRRSPSQPRERRHKRSLSVGSKNPSSAALIASSKESAEKSRTPKGRKLEVPEAQSARYQRKESGKSVVRSSSRDLPKQDRPDARRSKSTPRGSTTTRSTKSVEPMTSSSSEQRVDTDQLHSSSLFNAKEHLLWKSPIHHKEISTTHDKPTTDSPSILHSTAPQQTATPSKSSVLAHVHDIHERIQERSASLAKRRSMRGRVEEEEEDLPSPFTTSSRASDRSDALHQSNLHYSLDKDPQTPIKRQYVIRNESDEKQLLEKEKDQRDHVVEQHYKPASTSSVASTMSHPHIQREPSESPEKKHIDLGGGKRSSISSGRVAERPSQPQPTKPSAFADERESADIIDELIPSSPSLHSLHKSPSSATESSTGSSVSSTFISRLRRVITRLNASLASQSHEMQVNSRSASVKMEAQRKQHEAIISLMKGKIENVEDECVLLVHKITEERVKEMSIKMKSLEDELVKLSAIGKDDGKEMRYNVEMIVKKAKDELEKIQDSVSSTSEASFFGINRVLTLLTSTLSQLFANHSQTYTSLTQAIAVKNRELANLREAYDDEKKQLRERDQRCKQLHARVCELVEDRRRSAVELLGKSLAPTAELDFGIESSSNSAPPSEGMYFVDVDDADGRGVMSVRGENVKVSEDGRVEGEEIVVVGRNLGSSSSSTSPSSSTSVILQLSSRIQRLKRLLAEERAQHDRDVDELSIQLECEKVSVASSTVLQEYKERIAGIMGQSGSSSTSSSASFPDHNSQLIGKSRISQTRSSYGATRSSSSSTSSTGKISSRQSKVVDSSTPALSN</sequence>
<accession>A0ABQ5KWU8</accession>
<feature type="compositionally biased region" description="Polar residues" evidence="2">
    <location>
        <begin position="156"/>
        <end position="177"/>
    </location>
</feature>
<feature type="region of interest" description="Disordered" evidence="2">
    <location>
        <begin position="277"/>
        <end position="340"/>
    </location>
</feature>
<feature type="region of interest" description="Disordered" evidence="2">
    <location>
        <begin position="1"/>
        <end position="127"/>
    </location>
</feature>
<feature type="region of interest" description="Disordered" evidence="2">
    <location>
        <begin position="143"/>
        <end position="248"/>
    </location>
</feature>
<evidence type="ECO:0000313" key="4">
    <source>
        <dbReference type="Proteomes" id="UP001057375"/>
    </source>
</evidence>
<evidence type="ECO:0008006" key="5">
    <source>
        <dbReference type="Google" id="ProtNLM"/>
    </source>
</evidence>
<name>A0ABQ5KWU8_9EUKA</name>
<organism evidence="3 4">
    <name type="scientific">Aduncisulcus paluster</name>
    <dbReference type="NCBI Taxonomy" id="2918883"/>
    <lineage>
        <taxon>Eukaryota</taxon>
        <taxon>Metamonada</taxon>
        <taxon>Carpediemonas-like organisms</taxon>
        <taxon>Aduncisulcus</taxon>
    </lineage>
</organism>
<dbReference type="EMBL" id="BQXS01011328">
    <property type="protein sequence ID" value="GKT36896.1"/>
    <property type="molecule type" value="Genomic_DNA"/>
</dbReference>
<feature type="non-terminal residue" evidence="3">
    <location>
        <position position="1"/>
    </location>
</feature>
<feature type="compositionally biased region" description="Low complexity" evidence="2">
    <location>
        <begin position="94"/>
        <end position="106"/>
    </location>
</feature>
<feature type="compositionally biased region" description="Basic and acidic residues" evidence="2">
    <location>
        <begin position="40"/>
        <end position="55"/>
    </location>
</feature>
<feature type="compositionally biased region" description="Polar residues" evidence="2">
    <location>
        <begin position="788"/>
        <end position="798"/>
    </location>
</feature>
<feature type="compositionally biased region" description="Polar residues" evidence="2">
    <location>
        <begin position="281"/>
        <end position="291"/>
    </location>
</feature>
<proteinExistence type="predicted"/>
<feature type="compositionally biased region" description="Basic and acidic residues" evidence="2">
    <location>
        <begin position="76"/>
        <end position="90"/>
    </location>
</feature>
<feature type="region of interest" description="Disordered" evidence="2">
    <location>
        <begin position="354"/>
        <end position="377"/>
    </location>
</feature>
<keyword evidence="1" id="KW-0175">Coiled coil</keyword>
<protein>
    <recommendedName>
        <fullName evidence="5">Up-regulated during septation protein 1 domain-containing protein</fullName>
    </recommendedName>
</protein>
<feature type="coiled-coil region" evidence="1">
    <location>
        <begin position="675"/>
        <end position="702"/>
    </location>
</feature>
<feature type="compositionally biased region" description="Low complexity" evidence="2">
    <location>
        <begin position="734"/>
        <end position="744"/>
    </location>
</feature>
<feature type="compositionally biased region" description="Basic and acidic residues" evidence="2">
    <location>
        <begin position="181"/>
        <end position="191"/>
    </location>
</feature>
<gene>
    <name evidence="3" type="ORF">ADUPG1_009779</name>
</gene>
<feature type="non-terminal residue" evidence="3">
    <location>
        <position position="798"/>
    </location>
</feature>
<comment type="caution">
    <text evidence="3">The sequence shown here is derived from an EMBL/GenBank/DDBJ whole genome shotgun (WGS) entry which is preliminary data.</text>
</comment>
<feature type="compositionally biased region" description="Basic and acidic residues" evidence="2">
    <location>
        <begin position="295"/>
        <end position="309"/>
    </location>
</feature>
<reference evidence="3" key="1">
    <citation type="submission" date="2022-03" db="EMBL/GenBank/DDBJ databases">
        <title>Draft genome sequence of Aduncisulcus paluster, a free-living microaerophilic Fornicata.</title>
        <authorList>
            <person name="Yuyama I."/>
            <person name="Kume K."/>
            <person name="Tamura T."/>
            <person name="Inagaki Y."/>
            <person name="Hashimoto T."/>
        </authorList>
    </citation>
    <scope>NUCLEOTIDE SEQUENCE</scope>
    <source>
        <strain evidence="3">NY0171</strain>
    </source>
</reference>